<evidence type="ECO:0000313" key="4">
    <source>
        <dbReference type="Proteomes" id="UP000637061"/>
    </source>
</evidence>
<sequence length="450" mass="47941">MLFKKAILPMVIMAALTGCGPAVLDGTSLDTLDESIAKIAEKLPEDQRPQFGEDMGIVKAYYEKQRPDQMLINLNGKNASDIASEAGNLREQQRVEQEKLAVEEQKRAYLADLNQKKAALVEEITPLEQSRAQTLDRAKFQVTEPRIQVLKTEKTGEAVNSIALTLVNGTSKEIYSANFGGELKAPGADQPALKADFDITLEQPLQPGETRDVLFVPPMISDWRSVTIPEGATFSVESEDLLNIANKPIFSLPEFSDEDQATLSKLYDDLKAVNSELGVAEGGDTVVPSASTPAAPESTELQSETPTNSAAEVTGDTTAPTPEISTPEALLPEADEDQKVSQEAAPADVPLEDALSQKEPEETKALKESADPVPSDPEPTAVPGETQETSPAEAKKTDATAPVSPVSPVSEAESQVEDGTPASAIAEPEKESSVPSVGNQEAPVTPLKSS</sequence>
<proteinExistence type="predicted"/>
<dbReference type="Pfam" id="PF20404">
    <property type="entry name" value="DUF6694"/>
    <property type="match status" value="1"/>
</dbReference>
<feature type="compositionally biased region" description="Basic and acidic residues" evidence="1">
    <location>
        <begin position="355"/>
        <end position="370"/>
    </location>
</feature>
<feature type="compositionally biased region" description="Polar residues" evidence="1">
    <location>
        <begin position="299"/>
        <end position="324"/>
    </location>
</feature>
<comment type="caution">
    <text evidence="3">The sequence shown here is derived from an EMBL/GenBank/DDBJ whole genome shotgun (WGS) entry which is preliminary data.</text>
</comment>
<evidence type="ECO:0000256" key="2">
    <source>
        <dbReference type="SAM" id="SignalP"/>
    </source>
</evidence>
<name>A0A8I1JK72_PSEPU</name>
<evidence type="ECO:0000313" key="3">
    <source>
        <dbReference type="EMBL" id="MBI6883150.1"/>
    </source>
</evidence>
<dbReference type="AlphaFoldDB" id="A0A8I1JK72"/>
<accession>A0A8I1JK72</accession>
<protein>
    <recommendedName>
        <fullName evidence="5">Lipoprotein</fullName>
    </recommendedName>
</protein>
<dbReference type="PROSITE" id="PS51257">
    <property type="entry name" value="PROKAR_LIPOPROTEIN"/>
    <property type="match status" value="1"/>
</dbReference>
<dbReference type="InterPro" id="IPR046516">
    <property type="entry name" value="DUF6694"/>
</dbReference>
<feature type="compositionally biased region" description="Low complexity" evidence="1">
    <location>
        <begin position="399"/>
        <end position="413"/>
    </location>
</feature>
<organism evidence="3 4">
    <name type="scientific">Pseudomonas putida</name>
    <name type="common">Arthrobacter siderocapsulatus</name>
    <dbReference type="NCBI Taxonomy" id="303"/>
    <lineage>
        <taxon>Bacteria</taxon>
        <taxon>Pseudomonadati</taxon>
        <taxon>Pseudomonadota</taxon>
        <taxon>Gammaproteobacteria</taxon>
        <taxon>Pseudomonadales</taxon>
        <taxon>Pseudomonadaceae</taxon>
        <taxon>Pseudomonas</taxon>
    </lineage>
</organism>
<dbReference type="Proteomes" id="UP000637061">
    <property type="component" value="Unassembled WGS sequence"/>
</dbReference>
<dbReference type="RefSeq" id="WP_198746764.1">
    <property type="nucleotide sequence ID" value="NZ_JAEHTE010000002.1"/>
</dbReference>
<feature type="signal peptide" evidence="2">
    <location>
        <begin position="1"/>
        <end position="24"/>
    </location>
</feature>
<keyword evidence="2" id="KW-0732">Signal</keyword>
<feature type="region of interest" description="Disordered" evidence="1">
    <location>
        <begin position="282"/>
        <end position="450"/>
    </location>
</feature>
<evidence type="ECO:0008006" key="5">
    <source>
        <dbReference type="Google" id="ProtNLM"/>
    </source>
</evidence>
<reference evidence="3" key="1">
    <citation type="submission" date="2020-12" db="EMBL/GenBank/DDBJ databases">
        <title>Enhanced detection system for hospital associated transmission using whole genome sequencing surveillance.</title>
        <authorList>
            <person name="Harrison L.H."/>
            <person name="Van Tyne D."/>
            <person name="Marsh J.W."/>
            <person name="Griffith M.P."/>
            <person name="Snyder D.J."/>
            <person name="Cooper V.S."/>
            <person name="Mustapha M."/>
        </authorList>
    </citation>
    <scope>NUCLEOTIDE SEQUENCE</scope>
    <source>
        <strain evidence="3">PSB00042</strain>
    </source>
</reference>
<gene>
    <name evidence="3" type="ORF">JEU22_04430</name>
</gene>
<dbReference type="EMBL" id="JAEHTE010000002">
    <property type="protein sequence ID" value="MBI6883150.1"/>
    <property type="molecule type" value="Genomic_DNA"/>
</dbReference>
<feature type="chain" id="PRO_5034954962" description="Lipoprotein" evidence="2">
    <location>
        <begin position="25"/>
        <end position="450"/>
    </location>
</feature>
<evidence type="ECO:0000256" key="1">
    <source>
        <dbReference type="SAM" id="MobiDB-lite"/>
    </source>
</evidence>